<feature type="region of interest" description="Disordered" evidence="1">
    <location>
        <begin position="179"/>
        <end position="276"/>
    </location>
</feature>
<evidence type="ECO:0000313" key="2">
    <source>
        <dbReference type="EMBL" id="EGZ07849.1"/>
    </source>
</evidence>
<proteinExistence type="predicted"/>
<dbReference type="GeneID" id="20647790"/>
<dbReference type="RefSeq" id="XP_009536021.1">
    <property type="nucleotide sequence ID" value="XM_009537726.1"/>
</dbReference>
<feature type="compositionally biased region" description="Basic and acidic residues" evidence="1">
    <location>
        <begin position="520"/>
        <end position="534"/>
    </location>
</feature>
<dbReference type="EMBL" id="JH159161">
    <property type="protein sequence ID" value="EGZ07849.1"/>
    <property type="molecule type" value="Genomic_DNA"/>
</dbReference>
<dbReference type="OMA" id="ENAHELH"/>
<sequence>MERQDQPQRLPHEDVDKLIYSTTSRRVAAPVKLCLLRYDRKPRKTAHAKERSNLISLFARAELSGIRHRESNPMDAILSRVGVSDAQLRQHCEAAVLDELQQADARVQDVVAALQQALKVVRASRELHQSLVLNECEQVQASFRRLGASCNQIGPLLRLLHRDMGATVSSASDQSAAVAQAGASEAPGASAAVSTVSTAPQRTETKPAAPQSSASSSTASEYELSSDEDEDDDEPEVVEVAPPTSSKKRKAATLDLSQSPPPAARRKTTTTTTLDEDTQTVRSYLASQLKQLQALPAHGYSVATHKELAAYVKKVFAAADKFDDWQPRDDPTLARLLHEMERRVGVFKDSVAQLMRCKTISKWQKEMTGSAFVPSLDLVAVPIHRIVSKAHVDASDKQERKKKYFLPLLDTMTKFFASAAVTKSASVLSGGVKQCNAGLGLLAALASRDGTGLSCRECMRVEELLYLLRLVMHKVPQFRGKAAKLVSAIVNLFPEAARPNFGCSVDEPTQSEPKKKKSQSNHEKDNHGKSEKTSKKSKKKKKKH</sequence>
<dbReference type="InParanoid" id="G5A7H0"/>
<reference evidence="2 3" key="1">
    <citation type="journal article" date="2006" name="Science">
        <title>Phytophthora genome sequences uncover evolutionary origins and mechanisms of pathogenesis.</title>
        <authorList>
            <person name="Tyler B.M."/>
            <person name="Tripathy S."/>
            <person name="Zhang X."/>
            <person name="Dehal P."/>
            <person name="Jiang R.H."/>
            <person name="Aerts A."/>
            <person name="Arredondo F.D."/>
            <person name="Baxter L."/>
            <person name="Bensasson D."/>
            <person name="Beynon J.L."/>
            <person name="Chapman J."/>
            <person name="Damasceno C.M."/>
            <person name="Dorrance A.E."/>
            <person name="Dou D."/>
            <person name="Dickerman A.W."/>
            <person name="Dubchak I.L."/>
            <person name="Garbelotto M."/>
            <person name="Gijzen M."/>
            <person name="Gordon S.G."/>
            <person name="Govers F."/>
            <person name="Grunwald N.J."/>
            <person name="Huang W."/>
            <person name="Ivors K.L."/>
            <person name="Jones R.W."/>
            <person name="Kamoun S."/>
            <person name="Krampis K."/>
            <person name="Lamour K.H."/>
            <person name="Lee M.K."/>
            <person name="McDonald W.H."/>
            <person name="Medina M."/>
            <person name="Meijer H.J."/>
            <person name="Nordberg E.K."/>
            <person name="Maclean D.J."/>
            <person name="Ospina-Giraldo M.D."/>
            <person name="Morris P.F."/>
            <person name="Phuntumart V."/>
            <person name="Putnam N.H."/>
            <person name="Rash S."/>
            <person name="Rose J.K."/>
            <person name="Sakihama Y."/>
            <person name="Salamov A.A."/>
            <person name="Savidor A."/>
            <person name="Scheuring C.F."/>
            <person name="Smith B.M."/>
            <person name="Sobral B.W."/>
            <person name="Terry A."/>
            <person name="Torto-Alalibo T.A."/>
            <person name="Win J."/>
            <person name="Xu Z."/>
            <person name="Zhang H."/>
            <person name="Grigoriev I.V."/>
            <person name="Rokhsar D.S."/>
            <person name="Boore J.L."/>
        </authorList>
    </citation>
    <scope>NUCLEOTIDE SEQUENCE [LARGE SCALE GENOMIC DNA]</scope>
    <source>
        <strain evidence="2 3">P6497</strain>
    </source>
</reference>
<keyword evidence="3" id="KW-1185">Reference proteome</keyword>
<evidence type="ECO:0000313" key="3">
    <source>
        <dbReference type="Proteomes" id="UP000002640"/>
    </source>
</evidence>
<protein>
    <submittedName>
        <fullName evidence="2">Uncharacterized protein</fullName>
    </submittedName>
</protein>
<dbReference type="Proteomes" id="UP000002640">
    <property type="component" value="Unassembled WGS sequence"/>
</dbReference>
<name>G5A7H0_PHYSP</name>
<feature type="region of interest" description="Disordered" evidence="1">
    <location>
        <begin position="500"/>
        <end position="544"/>
    </location>
</feature>
<feature type="compositionally biased region" description="Basic residues" evidence="1">
    <location>
        <begin position="535"/>
        <end position="544"/>
    </location>
</feature>
<feature type="compositionally biased region" description="Low complexity" evidence="1">
    <location>
        <begin position="208"/>
        <end position="223"/>
    </location>
</feature>
<accession>G5A7H0</accession>
<organism evidence="2 3">
    <name type="scientific">Phytophthora sojae (strain P6497)</name>
    <name type="common">Soybean stem and root rot agent</name>
    <name type="synonym">Phytophthora megasperma f. sp. glycines</name>
    <dbReference type="NCBI Taxonomy" id="1094619"/>
    <lineage>
        <taxon>Eukaryota</taxon>
        <taxon>Sar</taxon>
        <taxon>Stramenopiles</taxon>
        <taxon>Oomycota</taxon>
        <taxon>Peronosporomycetes</taxon>
        <taxon>Peronosporales</taxon>
        <taxon>Peronosporaceae</taxon>
        <taxon>Phytophthora</taxon>
    </lineage>
</organism>
<dbReference type="KEGG" id="psoj:PHYSODRAFT_339754"/>
<evidence type="ECO:0000256" key="1">
    <source>
        <dbReference type="SAM" id="MobiDB-lite"/>
    </source>
</evidence>
<dbReference type="SMR" id="G5A7H0"/>
<feature type="compositionally biased region" description="Acidic residues" evidence="1">
    <location>
        <begin position="224"/>
        <end position="237"/>
    </location>
</feature>
<dbReference type="AlphaFoldDB" id="G5A7H0"/>
<feature type="compositionally biased region" description="Low complexity" evidence="1">
    <location>
        <begin position="179"/>
        <end position="199"/>
    </location>
</feature>
<gene>
    <name evidence="2" type="ORF">PHYSODRAFT_339754</name>
</gene>